<dbReference type="UniPathway" id="UPA00142">
    <property type="reaction ID" value="UER00209"/>
</dbReference>
<evidence type="ECO:0000256" key="9">
    <source>
        <dbReference type="ARBA" id="ARBA00032122"/>
    </source>
</evidence>
<dbReference type="InterPro" id="IPR004308">
    <property type="entry name" value="GCS"/>
</dbReference>
<evidence type="ECO:0000256" key="1">
    <source>
        <dbReference type="ARBA" id="ARBA00005006"/>
    </source>
</evidence>
<dbReference type="GO" id="GO:0017109">
    <property type="term" value="C:glutamate-cysteine ligase complex"/>
    <property type="evidence" value="ECO:0007669"/>
    <property type="project" value="TreeGrafter"/>
</dbReference>
<proteinExistence type="inferred from homology"/>
<dbReference type="SUPFAM" id="SSF55931">
    <property type="entry name" value="Glutamine synthetase/guanido kinase"/>
    <property type="match status" value="1"/>
</dbReference>
<dbReference type="GO" id="GO:0005524">
    <property type="term" value="F:ATP binding"/>
    <property type="evidence" value="ECO:0007669"/>
    <property type="project" value="UniProtKB-UniRule"/>
</dbReference>
<comment type="pathway">
    <text evidence="1 10">Sulfur metabolism; glutathione biosynthesis; glutathione from L-cysteine and L-glutamate: step 1/2.</text>
</comment>
<name>A0A7R9K077_TIMGE</name>
<evidence type="ECO:0000256" key="4">
    <source>
        <dbReference type="ARBA" id="ARBA00022598"/>
    </source>
</evidence>
<keyword evidence="6 10" id="KW-0547">Nucleotide-binding</keyword>
<dbReference type="EMBL" id="OE841417">
    <property type="protein sequence ID" value="CAD7595631.1"/>
    <property type="molecule type" value="Genomic_DNA"/>
</dbReference>
<evidence type="ECO:0000256" key="3">
    <source>
        <dbReference type="ARBA" id="ARBA00012220"/>
    </source>
</evidence>
<dbReference type="GO" id="GO:0006750">
    <property type="term" value="P:glutathione biosynthetic process"/>
    <property type="evidence" value="ECO:0007669"/>
    <property type="project" value="UniProtKB-UniRule"/>
</dbReference>
<gene>
    <name evidence="11" type="ORF">TGEB3V08_LOCUS6109</name>
</gene>
<evidence type="ECO:0000256" key="8">
    <source>
        <dbReference type="ARBA" id="ARBA00030585"/>
    </source>
</evidence>
<evidence type="ECO:0000256" key="6">
    <source>
        <dbReference type="ARBA" id="ARBA00022741"/>
    </source>
</evidence>
<evidence type="ECO:0000256" key="7">
    <source>
        <dbReference type="ARBA" id="ARBA00022840"/>
    </source>
</evidence>
<dbReference type="AlphaFoldDB" id="A0A7R9K077"/>
<dbReference type="PANTHER" id="PTHR11164">
    <property type="entry name" value="GLUTAMATE CYSTEINE LIGASE"/>
    <property type="match status" value="1"/>
</dbReference>
<comment type="catalytic activity">
    <reaction evidence="10">
        <text>L-cysteine + L-glutamate + ATP = gamma-L-glutamyl-L-cysteine + ADP + phosphate + H(+)</text>
        <dbReference type="Rhea" id="RHEA:13285"/>
        <dbReference type="ChEBI" id="CHEBI:15378"/>
        <dbReference type="ChEBI" id="CHEBI:29985"/>
        <dbReference type="ChEBI" id="CHEBI:30616"/>
        <dbReference type="ChEBI" id="CHEBI:35235"/>
        <dbReference type="ChEBI" id="CHEBI:43474"/>
        <dbReference type="ChEBI" id="CHEBI:58173"/>
        <dbReference type="ChEBI" id="CHEBI:456216"/>
        <dbReference type="EC" id="6.3.2.2"/>
    </reaction>
</comment>
<keyword evidence="5 10" id="KW-0317">Glutathione biosynthesis</keyword>
<evidence type="ECO:0000256" key="2">
    <source>
        <dbReference type="ARBA" id="ARBA00008100"/>
    </source>
</evidence>
<organism evidence="11">
    <name type="scientific">Timema genevievae</name>
    <name type="common">Walking stick</name>
    <dbReference type="NCBI Taxonomy" id="629358"/>
    <lineage>
        <taxon>Eukaryota</taxon>
        <taxon>Metazoa</taxon>
        <taxon>Ecdysozoa</taxon>
        <taxon>Arthropoda</taxon>
        <taxon>Hexapoda</taxon>
        <taxon>Insecta</taxon>
        <taxon>Pterygota</taxon>
        <taxon>Neoptera</taxon>
        <taxon>Polyneoptera</taxon>
        <taxon>Phasmatodea</taxon>
        <taxon>Timematodea</taxon>
        <taxon>Timematoidea</taxon>
        <taxon>Timematidae</taxon>
        <taxon>Timema</taxon>
    </lineage>
</organism>
<dbReference type="GO" id="GO:0004357">
    <property type="term" value="F:glutamate-cysteine ligase activity"/>
    <property type="evidence" value="ECO:0007669"/>
    <property type="project" value="UniProtKB-UniRule"/>
</dbReference>
<keyword evidence="4 10" id="KW-0436">Ligase</keyword>
<dbReference type="EC" id="6.3.2.2" evidence="3 10"/>
<accession>A0A7R9K077</accession>
<evidence type="ECO:0000256" key="5">
    <source>
        <dbReference type="ARBA" id="ARBA00022684"/>
    </source>
</evidence>
<sequence>MGLLTEGSPLSWEETKALSEHVRNHGVIQFINLYRRLRDRQGDVLKWGDEVEYMIVKFDDKNKTAKLSLRALEVLNVLQEKELSDPEGVKSLWRPEYGAYMIEGTPGKPYGGLLAHFNIVEANMRYRREEAQRLLQPSEVVMSLTSFPRLGAPGFTDPPAVPTPNSGASRSLFFPDEAIFPGHPRFKTLTRNIRERRGSKVAINIPGTFTLDSPSHCMFMHDYISLDVLYVHP</sequence>
<dbReference type="InterPro" id="IPR014746">
    <property type="entry name" value="Gln_synth/guanido_kin_cat_dom"/>
</dbReference>
<evidence type="ECO:0000313" key="11">
    <source>
        <dbReference type="EMBL" id="CAD7595631.1"/>
    </source>
</evidence>
<dbReference type="Gene3D" id="3.30.590.50">
    <property type="match status" value="1"/>
</dbReference>
<keyword evidence="7 10" id="KW-0067">ATP-binding</keyword>
<protein>
    <recommendedName>
        <fullName evidence="3 10">Glutamate--cysteine ligase</fullName>
        <ecNumber evidence="3 10">6.3.2.2</ecNumber>
    </recommendedName>
    <alternativeName>
        <fullName evidence="9 10">Gamma-ECS</fullName>
    </alternativeName>
    <alternativeName>
        <fullName evidence="8 10">Gamma-glutamylcysteine synthetase</fullName>
    </alternativeName>
</protein>
<dbReference type="PANTHER" id="PTHR11164:SF0">
    <property type="entry name" value="GLUTAMATE--CYSTEINE LIGASE CATALYTIC SUBUNIT"/>
    <property type="match status" value="1"/>
</dbReference>
<reference evidence="11" key="1">
    <citation type="submission" date="2020-11" db="EMBL/GenBank/DDBJ databases">
        <authorList>
            <person name="Tran Van P."/>
        </authorList>
    </citation>
    <scope>NUCLEOTIDE SEQUENCE</scope>
</reference>
<comment type="similarity">
    <text evidence="2 10">Belongs to the glutamate--cysteine ligase type 3 family.</text>
</comment>
<evidence type="ECO:0000256" key="10">
    <source>
        <dbReference type="RuleBase" id="RU367135"/>
    </source>
</evidence>